<protein>
    <submittedName>
        <fullName evidence="1">Putative LOC101235972 [Hydra vulgaris]</fullName>
    </submittedName>
</protein>
<sequence>MPLGIKKWTFHIVCTTCLETGRSQSQGKNVKLKFCVLMISTEPTNQVDDYYFYIVNV</sequence>
<reference evidence="1" key="1">
    <citation type="submission" date="2014-05" db="EMBL/GenBank/DDBJ databases">
        <authorList>
            <person name="Chronopoulou M."/>
        </authorList>
    </citation>
    <scope>NUCLEOTIDE SEQUENCE</scope>
    <source>
        <tissue evidence="1">Whole organism</tissue>
    </source>
</reference>
<evidence type="ECO:0000313" key="1">
    <source>
        <dbReference type="EMBL" id="CDW40211.1"/>
    </source>
</evidence>
<dbReference type="AlphaFoldDB" id="A0A0K2UR47"/>
<name>A0A0K2UR47_LEPSM</name>
<proteinExistence type="predicted"/>
<accession>A0A0K2UR47</accession>
<organism evidence="1">
    <name type="scientific">Lepeophtheirus salmonis</name>
    <name type="common">Salmon louse</name>
    <name type="synonym">Caligus salmonis</name>
    <dbReference type="NCBI Taxonomy" id="72036"/>
    <lineage>
        <taxon>Eukaryota</taxon>
        <taxon>Metazoa</taxon>
        <taxon>Ecdysozoa</taxon>
        <taxon>Arthropoda</taxon>
        <taxon>Crustacea</taxon>
        <taxon>Multicrustacea</taxon>
        <taxon>Hexanauplia</taxon>
        <taxon>Copepoda</taxon>
        <taxon>Siphonostomatoida</taxon>
        <taxon>Caligidae</taxon>
        <taxon>Lepeophtheirus</taxon>
    </lineage>
</organism>
<dbReference type="EMBL" id="HACA01022850">
    <property type="protein sequence ID" value="CDW40211.1"/>
    <property type="molecule type" value="Transcribed_RNA"/>
</dbReference>